<proteinExistence type="predicted"/>
<keyword evidence="3" id="KW-1185">Reference proteome</keyword>
<gene>
    <name evidence="2" type="ORF">DFO77_1651</name>
</gene>
<evidence type="ECO:0008006" key="4">
    <source>
        <dbReference type="Google" id="ProtNLM"/>
    </source>
</evidence>
<comment type="caution">
    <text evidence="2">The sequence shown here is derived from an EMBL/GenBank/DDBJ whole genome shotgun (WGS) entry which is preliminary data.</text>
</comment>
<reference evidence="2 3" key="1">
    <citation type="submission" date="2018-07" db="EMBL/GenBank/DDBJ databases">
        <title>Freshwater and sediment microbial communities from various areas in North America, analyzing microbe dynamics in response to fracking.</title>
        <authorList>
            <person name="Lamendella R."/>
        </authorList>
    </citation>
    <scope>NUCLEOTIDE SEQUENCE [LARGE SCALE GENOMIC DNA]</scope>
    <source>
        <strain evidence="2 3">160A</strain>
    </source>
</reference>
<dbReference type="RefSeq" id="WP_114438218.1">
    <property type="nucleotide sequence ID" value="NZ_QPIZ01000065.1"/>
</dbReference>
<name>A0A368UIS0_9BACT</name>
<evidence type="ECO:0000313" key="3">
    <source>
        <dbReference type="Proteomes" id="UP000252733"/>
    </source>
</evidence>
<sequence length="332" mass="38889">MKRTMIILILGLISNSLIAQNQMEKFNIAIQEMSEMLDGKRPLDFKRAVFLTENAYFNGKLDWNEFNSEIDRITQILKQMIAKKGLNGYKTSGNWAIFTYMSDSIPENKNFPYTYDYENFMGDNDFLSFTVSNLLKTHKGNCHSLPYFYKILANELNVEAFLATAPMHVFIKHKDEKGNWWNLEMTSGTFSRTSFLIESFNISDAGIMSGLYLKPLDEKETIALCILDLLSYYEKVFGIYSDKFVFTCYQKGIEYYPNSNFQIWKLNDQKHYLDNEMEKTGISDYSKIPEYPKLEAMYNEMEQTRLYLAEIGLSHLTPEQYEQKVMEIKNNK</sequence>
<feature type="signal peptide" evidence="1">
    <location>
        <begin position="1"/>
        <end position="19"/>
    </location>
</feature>
<evidence type="ECO:0000256" key="1">
    <source>
        <dbReference type="SAM" id="SignalP"/>
    </source>
</evidence>
<keyword evidence="1" id="KW-0732">Signal</keyword>
<dbReference type="AlphaFoldDB" id="A0A368UIS0"/>
<dbReference type="EMBL" id="QPIZ01000065">
    <property type="protein sequence ID" value="RCW20254.1"/>
    <property type="molecule type" value="Genomic_DNA"/>
</dbReference>
<organism evidence="2 3">
    <name type="scientific">Marinilabilia salmonicolor</name>
    <dbReference type="NCBI Taxonomy" id="989"/>
    <lineage>
        <taxon>Bacteria</taxon>
        <taxon>Pseudomonadati</taxon>
        <taxon>Bacteroidota</taxon>
        <taxon>Bacteroidia</taxon>
        <taxon>Marinilabiliales</taxon>
        <taxon>Marinilabiliaceae</taxon>
        <taxon>Marinilabilia</taxon>
    </lineage>
</organism>
<protein>
    <recommendedName>
        <fullName evidence="4">Transglutaminase superfamily protein</fullName>
    </recommendedName>
</protein>
<evidence type="ECO:0000313" key="2">
    <source>
        <dbReference type="EMBL" id="RCW20254.1"/>
    </source>
</evidence>
<accession>A0A368UIS0</accession>
<dbReference type="Proteomes" id="UP000252733">
    <property type="component" value="Unassembled WGS sequence"/>
</dbReference>
<feature type="chain" id="PRO_5016893230" description="Transglutaminase superfamily protein" evidence="1">
    <location>
        <begin position="20"/>
        <end position="332"/>
    </location>
</feature>